<comment type="caution">
    <text evidence="2">The sequence shown here is derived from an EMBL/GenBank/DDBJ whole genome shotgun (WGS) entry which is preliminary data.</text>
</comment>
<keyword evidence="1" id="KW-0732">Signal</keyword>
<evidence type="ECO:0000313" key="3">
    <source>
        <dbReference type="Proteomes" id="UP000034207"/>
    </source>
</evidence>
<feature type="chain" id="PRO_5002533950" evidence="1">
    <location>
        <begin position="25"/>
        <end position="203"/>
    </location>
</feature>
<name>A0A0G0PUA0_UNCC2</name>
<reference evidence="2 3" key="1">
    <citation type="journal article" date="2015" name="Nature">
        <title>rRNA introns, odd ribosomes, and small enigmatic genomes across a large radiation of phyla.</title>
        <authorList>
            <person name="Brown C.T."/>
            <person name="Hug L.A."/>
            <person name="Thomas B.C."/>
            <person name="Sharon I."/>
            <person name="Castelle C.J."/>
            <person name="Singh A."/>
            <person name="Wilkins M.J."/>
            <person name="Williams K.H."/>
            <person name="Banfield J.F."/>
        </authorList>
    </citation>
    <scope>NUCLEOTIDE SEQUENCE [LARGE SCALE GENOMIC DNA]</scope>
</reference>
<gene>
    <name evidence="2" type="ORF">UT18_C0033G0004</name>
</gene>
<proteinExistence type="predicted"/>
<organism evidence="2 3">
    <name type="scientific">candidate division CPR2 bacterium GW2011_GWC2_39_10</name>
    <dbReference type="NCBI Taxonomy" id="1618345"/>
    <lineage>
        <taxon>Bacteria</taxon>
        <taxon>Bacteria division CPR2</taxon>
    </lineage>
</organism>
<accession>A0A0G0PUA0</accession>
<dbReference type="STRING" id="1618345.UT18_C0033G0004"/>
<sequence length="203" mass="21976">MKRFLFVALIVSLFVAAAAGSAFAGGATDNIQYRQSGVQASAWWVDVNEEDASYTYTDVWVVKDQKTGLVDVMLSSYDGENSTFGYLQTKEPVFTHNKNGDTAVLSAIVPVETWNSTGVTSGTKAINITWTATGGSSKEMHKYKQNDDYRVKSMVILQNTPATASGTIDGISYTDGYGDITSFKSLFFIKGYVPYPPDPGPVG</sequence>
<dbReference type="EMBL" id="LBVV01000033">
    <property type="protein sequence ID" value="KKQ92906.1"/>
    <property type="molecule type" value="Genomic_DNA"/>
</dbReference>
<feature type="signal peptide" evidence="1">
    <location>
        <begin position="1"/>
        <end position="24"/>
    </location>
</feature>
<dbReference type="Proteomes" id="UP000034207">
    <property type="component" value="Unassembled WGS sequence"/>
</dbReference>
<protein>
    <submittedName>
        <fullName evidence="2">Uncharacterized protein</fullName>
    </submittedName>
</protein>
<evidence type="ECO:0000313" key="2">
    <source>
        <dbReference type="EMBL" id="KKQ92906.1"/>
    </source>
</evidence>
<evidence type="ECO:0000256" key="1">
    <source>
        <dbReference type="SAM" id="SignalP"/>
    </source>
</evidence>
<dbReference type="AlphaFoldDB" id="A0A0G0PUA0"/>